<keyword evidence="2" id="KW-0646">Protease inhibitor</keyword>
<feature type="compositionally biased region" description="Low complexity" evidence="7">
    <location>
        <begin position="36"/>
        <end position="47"/>
    </location>
</feature>
<dbReference type="Gene3D" id="6.20.50.160">
    <property type="match status" value="1"/>
</dbReference>
<name>A0AAD9DKR9_9TELE</name>
<dbReference type="InterPro" id="IPR001604">
    <property type="entry name" value="Endo_G_ENPP1-like_dom"/>
</dbReference>
<dbReference type="SMART" id="SM00477">
    <property type="entry name" value="NUC"/>
    <property type="match status" value="1"/>
</dbReference>
<keyword evidence="14" id="KW-1185">Reference proteome</keyword>
<protein>
    <recommendedName>
        <fullName evidence="15">Alpha-2-macroglobulin-like protein 1</fullName>
    </recommendedName>
</protein>
<keyword evidence="5" id="KW-1015">Disulfide bond</keyword>
<organism evidence="13 14">
    <name type="scientific">Electrophorus voltai</name>
    <dbReference type="NCBI Taxonomy" id="2609070"/>
    <lineage>
        <taxon>Eukaryota</taxon>
        <taxon>Metazoa</taxon>
        <taxon>Chordata</taxon>
        <taxon>Craniata</taxon>
        <taxon>Vertebrata</taxon>
        <taxon>Euteleostomi</taxon>
        <taxon>Actinopterygii</taxon>
        <taxon>Neopterygii</taxon>
        <taxon>Teleostei</taxon>
        <taxon>Ostariophysi</taxon>
        <taxon>Gymnotiformes</taxon>
        <taxon>Gymnotoidei</taxon>
        <taxon>Gymnotidae</taxon>
        <taxon>Electrophorus</taxon>
    </lineage>
</organism>
<evidence type="ECO:0000256" key="4">
    <source>
        <dbReference type="ARBA" id="ARBA00022900"/>
    </source>
</evidence>
<feature type="compositionally biased region" description="Low complexity" evidence="7">
    <location>
        <begin position="64"/>
        <end position="77"/>
    </location>
</feature>
<feature type="domain" description="Alpha-macroglobulin receptor-binding" evidence="12">
    <location>
        <begin position="1318"/>
        <end position="1413"/>
    </location>
</feature>
<dbReference type="Gene3D" id="2.60.40.10">
    <property type="entry name" value="Immunoglobulins"/>
    <property type="match status" value="1"/>
</dbReference>
<evidence type="ECO:0000256" key="7">
    <source>
        <dbReference type="SAM" id="MobiDB-lite"/>
    </source>
</evidence>
<evidence type="ECO:0000259" key="8">
    <source>
        <dbReference type="SMART" id="SM00477"/>
    </source>
</evidence>
<feature type="domain" description="Alpha-2-macroglobulin" evidence="11">
    <location>
        <begin position="671"/>
        <end position="763"/>
    </location>
</feature>
<dbReference type="SUPFAM" id="SSF49410">
    <property type="entry name" value="Alpha-macroglobulin receptor domain"/>
    <property type="match status" value="1"/>
</dbReference>
<comment type="caution">
    <text evidence="13">The sequence shown here is derived from an EMBL/GenBank/DDBJ whole genome shotgun (WGS) entry which is preliminary data.</text>
</comment>
<dbReference type="Gene3D" id="2.20.130.20">
    <property type="match status" value="1"/>
</dbReference>
<evidence type="ECO:0000256" key="2">
    <source>
        <dbReference type="ARBA" id="ARBA00022690"/>
    </source>
</evidence>
<sequence>WNKKSAPHWYGVAKSVSVAQPQEVDYLPYLTKMEGSPSSVASKQSSSVFPRQGPEPGQTPGGWSRSASRSQMDSSAQTASGSAGYYQSVFQGGQQLPRLVTQPQLQDSSGSGETQFQGQSANRALGTLQTSSSLFKQGVWHQGSAGSLDSVSSAQGFPSQYTGSRTHAVSVQSAPTHQGDYRAPSSGHPTYHPSKKLQPPHVPFPQSQSYTQLTSRLLASQSASGRSGVTTTSRQPVKDTEQHGSCHGAAPSVCKWMASCRCRAPVLILLLPLQANSLVGVICKKAATMALCWHRADHWLEVCNATCPVSNAGLQSNRLPRMQCNMAALMGLVLHTSRWWTSNHPFATQTGILQGCSVSLNVSASQQSGGDPQKQLLWAATLPVQGAAQGRPLAGSLHSRLVSLKCRGVVTWQPSSYDHASIQTEPVLGAGMWQSTSQKSALQTAQSQMQGSSAGSENRGGVVVPLQDVRALSPLVQVVVYAMLPRGEVVADSMDFPVELCLANEVSLNFSSPVELPGSSVELMLKARPGSLCSVRAIDRSLLLLSPDKELSVESVFKLLPVYKLSGYPDGTEDFYPCSEMPPRLPKPLLNARLAFPGPYNGNVDVYHVFKDAGIKTITNVDLRKPFDCRTLWKFGFENVAFAKELPVGSGETPSDQNPPAATVRRYFPETWIWDLVYVGTSGFTRVNETVPDTITTWEGGAFCTSPVGFGVAPKVDLTAFQPFFVSLTLPYSIVRGEVFTLKATVFNYLPSCIMVSGPSVSIPLWDRGADYPHGFVLEVPVSHMECRGSCTVLGSDALHVCLKVQVMLASSNQFSVQPCKSCIYTHCLCADDGWTFTWVVTPSVLGKSDAEGTKQSNAYNELLCPAGVVERNVTLKLPKVIVQGSPTAFVSVLGDLMGHALQNLDNLLAMPYGCGEQNMLLFAPDIFILGYLESSGQLTPAIRSKATSFLLSGYQRELTYKHEDGSYSAFGTSDNSGNTWLTAFVMKSFESAKQYIFIDQTVIDQAKTWLGNKQQLNGCFASVGNLIHVDMQVRTLQVEVNDEVTLSAYVTAALLELGTQRTDPMVSKSLDCLRNISAQVNSTYAIALLSYTFTLAGDQVMRGTLLSRLNQRAVVTAIMVMVGWYLPENLGRVGSVLFCLLQWMGGTGAVDVFGTVTDSLDVETTSYVLLAVLSGPLLPQFELGYSASIVRWLGQQQNAFGGFASTQDTVVALQALAKYSTATYSTTGTIAVDCDVTPRLEDPVHGEPEQQTAVPADPAAGSDWGVQRQGIRPRLCVCAGQSGAPCIAVNTSSNCSAPNLSVGVTVTVRYNGNRTETDMVVIEVKLLSGFSLVEGSLMPVAGSTEVKGTVKGVDPTERNVVIYLNGLKKGETKTYTLVIQQDIAVQNLKPAVVKIYDYYQPSKNQSCCLQKPSWKMRERLDDQNKGPDMQSDTSSTLPKPPRGNNQALNEDYVNSGYDKGHLYPVFHTNKQSCADSTFTLTNAAPQNPSFNRGQWRKMESDVVEIFRSKCSQNRAYVVTGVVPSTGNTKILVKNRVNVPSHFCSAYCCLDNNNQSISSGGYLAPNSNQMPTNVTVNILEQQLTILYAINFVLFGGIGTTTNPELYVSAPHWYGVAISASVAQPQEVDYLPYLTKMEGSPSSVASKQISSVFPQQGLEPSQTWMVKE</sequence>
<feature type="domain" description="ENPP1-3/EXOG-like endonuclease/phosphodiesterase" evidence="8">
    <location>
        <begin position="1397"/>
        <end position="1594"/>
    </location>
</feature>
<keyword evidence="3" id="KW-0732">Signal</keyword>
<dbReference type="InterPro" id="IPR044925">
    <property type="entry name" value="His-Me_finger_sf"/>
</dbReference>
<dbReference type="Pfam" id="PF07677">
    <property type="entry name" value="A2M_recep"/>
    <property type="match status" value="1"/>
</dbReference>
<evidence type="ECO:0000256" key="3">
    <source>
        <dbReference type="ARBA" id="ARBA00022729"/>
    </source>
</evidence>
<evidence type="ECO:0000259" key="12">
    <source>
        <dbReference type="SMART" id="SM01361"/>
    </source>
</evidence>
<dbReference type="SUPFAM" id="SSF54060">
    <property type="entry name" value="His-Me finger endonucleases"/>
    <property type="match status" value="1"/>
</dbReference>
<dbReference type="PANTHER" id="PTHR11412:SF160">
    <property type="entry name" value="ALPHA-2-MACROGLOBULIN-LIKE PROTEIN 1"/>
    <property type="match status" value="1"/>
</dbReference>
<feature type="region of interest" description="Disordered" evidence="7">
    <location>
        <begin position="220"/>
        <end position="246"/>
    </location>
</feature>
<keyword evidence="6" id="KW-0325">Glycoprotein</keyword>
<dbReference type="GO" id="GO:0003676">
    <property type="term" value="F:nucleic acid binding"/>
    <property type="evidence" value="ECO:0007669"/>
    <property type="project" value="InterPro"/>
</dbReference>
<dbReference type="SMART" id="SM01360">
    <property type="entry name" value="A2M"/>
    <property type="match status" value="1"/>
</dbReference>
<feature type="region of interest" description="Disordered" evidence="7">
    <location>
        <begin position="144"/>
        <end position="206"/>
    </location>
</feature>
<dbReference type="Gene3D" id="3.40.570.10">
    <property type="entry name" value="Extracellular Endonuclease, subunit A"/>
    <property type="match status" value="1"/>
</dbReference>
<dbReference type="SMART" id="SM01359">
    <property type="entry name" value="A2M_N_2"/>
    <property type="match status" value="1"/>
</dbReference>
<dbReference type="InterPro" id="IPR050473">
    <property type="entry name" value="A2M/Complement_sys"/>
</dbReference>
<dbReference type="SMART" id="SM01361">
    <property type="entry name" value="A2M_recep"/>
    <property type="match status" value="1"/>
</dbReference>
<dbReference type="GO" id="GO:0046872">
    <property type="term" value="F:metal ion binding"/>
    <property type="evidence" value="ECO:0007669"/>
    <property type="project" value="InterPro"/>
</dbReference>
<keyword evidence="4" id="KW-0722">Serine protease inhibitor</keyword>
<dbReference type="InterPro" id="IPR013783">
    <property type="entry name" value="Ig-like_fold"/>
</dbReference>
<feature type="compositionally biased region" description="Polar residues" evidence="7">
    <location>
        <begin position="1431"/>
        <end position="1449"/>
    </location>
</feature>
<dbReference type="InterPro" id="IPR041813">
    <property type="entry name" value="A2M_TED"/>
</dbReference>
<dbReference type="InterPro" id="IPR014756">
    <property type="entry name" value="Ig_E-set"/>
</dbReference>
<feature type="compositionally biased region" description="Polar residues" evidence="7">
    <location>
        <begin position="144"/>
        <end position="176"/>
    </location>
</feature>
<dbReference type="Gene3D" id="1.50.10.20">
    <property type="match status" value="1"/>
</dbReference>
<evidence type="ECO:0000313" key="14">
    <source>
        <dbReference type="Proteomes" id="UP001239994"/>
    </source>
</evidence>
<dbReference type="Gene3D" id="2.60.40.690">
    <property type="entry name" value="Alpha-macroglobulin, receptor-binding domain"/>
    <property type="match status" value="1"/>
</dbReference>
<dbReference type="InterPro" id="IPR011626">
    <property type="entry name" value="Alpha-macroglobulin_TED"/>
</dbReference>
<dbReference type="InterPro" id="IPR020821">
    <property type="entry name" value="ENPP1-3/EXOG-like_nuc-like"/>
</dbReference>
<dbReference type="PANTHER" id="PTHR11412">
    <property type="entry name" value="MACROGLOBULIN / COMPLEMENT"/>
    <property type="match status" value="1"/>
</dbReference>
<proteinExistence type="inferred from homology"/>
<dbReference type="Pfam" id="PF00207">
    <property type="entry name" value="A2M"/>
    <property type="match status" value="1"/>
</dbReference>
<accession>A0AAD9DKR9</accession>
<feature type="compositionally biased region" description="Polar residues" evidence="7">
    <location>
        <begin position="101"/>
        <end position="120"/>
    </location>
</feature>
<feature type="compositionally biased region" description="Polar residues" evidence="7">
    <location>
        <begin position="220"/>
        <end position="235"/>
    </location>
</feature>
<dbReference type="Gene3D" id="2.60.40.1930">
    <property type="match status" value="2"/>
</dbReference>
<dbReference type="Gene3D" id="2.60.120.1540">
    <property type="match status" value="1"/>
</dbReference>
<feature type="domain" description="DNA/RNA non-specific endonuclease/pyrophosphatase/phosphodiesterase" evidence="9">
    <location>
        <begin position="1389"/>
        <end position="1591"/>
    </location>
</feature>
<dbReference type="SMART" id="SM00892">
    <property type="entry name" value="Endonuclease_NS"/>
    <property type="match status" value="1"/>
</dbReference>
<dbReference type="SUPFAM" id="SSF48239">
    <property type="entry name" value="Terpenoid cyclases/Protein prenyltransferases"/>
    <property type="match status" value="1"/>
</dbReference>
<evidence type="ECO:0000313" key="13">
    <source>
        <dbReference type="EMBL" id="KAK1784398.1"/>
    </source>
</evidence>
<comment type="similarity">
    <text evidence="1">Belongs to the protease inhibitor I39 (alpha-2-macroglobulin) family.</text>
</comment>
<dbReference type="InterPro" id="IPR009048">
    <property type="entry name" value="A-macroglobulin_rcpt-bd"/>
</dbReference>
<evidence type="ECO:0000256" key="1">
    <source>
        <dbReference type="ARBA" id="ARBA00010952"/>
    </source>
</evidence>
<dbReference type="Pfam" id="PF07678">
    <property type="entry name" value="TED_complement"/>
    <property type="match status" value="1"/>
</dbReference>
<dbReference type="GO" id="GO:0016787">
    <property type="term" value="F:hydrolase activity"/>
    <property type="evidence" value="ECO:0007669"/>
    <property type="project" value="InterPro"/>
</dbReference>
<dbReference type="InterPro" id="IPR011625">
    <property type="entry name" value="A2M_N_BRD"/>
</dbReference>
<dbReference type="PROSITE" id="PS00477">
    <property type="entry name" value="ALPHA_2_MACROGLOBULIN"/>
    <property type="match status" value="1"/>
</dbReference>
<evidence type="ECO:0000259" key="11">
    <source>
        <dbReference type="SMART" id="SM01360"/>
    </source>
</evidence>
<dbReference type="InterPro" id="IPR019742">
    <property type="entry name" value="MacrogloblnA2_CS"/>
</dbReference>
<evidence type="ECO:0008006" key="15">
    <source>
        <dbReference type="Google" id="ProtNLM"/>
    </source>
</evidence>
<evidence type="ECO:0000256" key="6">
    <source>
        <dbReference type="ARBA" id="ARBA00023180"/>
    </source>
</evidence>
<dbReference type="InterPro" id="IPR047565">
    <property type="entry name" value="Alpha-macroglob_thiol-ester_cl"/>
</dbReference>
<dbReference type="Pfam" id="PF01223">
    <property type="entry name" value="Endonuclease_NS"/>
    <property type="match status" value="1"/>
</dbReference>
<dbReference type="SMART" id="SM01419">
    <property type="entry name" value="Thiol-ester_cl"/>
    <property type="match status" value="1"/>
</dbReference>
<evidence type="ECO:0000259" key="9">
    <source>
        <dbReference type="SMART" id="SM00892"/>
    </source>
</evidence>
<feature type="non-terminal residue" evidence="13">
    <location>
        <position position="1667"/>
    </location>
</feature>
<dbReference type="InterPro" id="IPR008930">
    <property type="entry name" value="Terpenoid_cyclase/PrenylTrfase"/>
</dbReference>
<feature type="region of interest" description="Disordered" evidence="7">
    <location>
        <begin position="33"/>
        <end position="82"/>
    </location>
</feature>
<dbReference type="InterPro" id="IPR001599">
    <property type="entry name" value="Macroglobln_a2"/>
</dbReference>
<feature type="domain" description="Alpha-2-macroglobulin bait region" evidence="10">
    <location>
        <begin position="404"/>
        <end position="545"/>
    </location>
</feature>
<dbReference type="GO" id="GO:0007399">
    <property type="term" value="P:nervous system development"/>
    <property type="evidence" value="ECO:0007669"/>
    <property type="project" value="UniProtKB-ARBA"/>
</dbReference>
<feature type="region of interest" description="Disordered" evidence="7">
    <location>
        <begin position="97"/>
        <end position="120"/>
    </location>
</feature>
<dbReference type="Pfam" id="PF07703">
    <property type="entry name" value="A2M_BRD"/>
    <property type="match status" value="1"/>
</dbReference>
<reference evidence="13" key="1">
    <citation type="submission" date="2023-03" db="EMBL/GenBank/DDBJ databases">
        <title>Electrophorus voltai genome.</title>
        <authorList>
            <person name="Bian C."/>
        </authorList>
    </citation>
    <scope>NUCLEOTIDE SEQUENCE</scope>
    <source>
        <strain evidence="13">CB-2022</strain>
        <tissue evidence="13">Muscle</tissue>
    </source>
</reference>
<feature type="region of interest" description="Disordered" evidence="7">
    <location>
        <begin position="1244"/>
        <end position="1264"/>
    </location>
</feature>
<evidence type="ECO:0000259" key="10">
    <source>
        <dbReference type="SMART" id="SM01359"/>
    </source>
</evidence>
<dbReference type="InterPro" id="IPR044929">
    <property type="entry name" value="DNA/RNA_non-sp_Endonuclease_sf"/>
</dbReference>
<feature type="region of interest" description="Disordered" evidence="7">
    <location>
        <begin position="1421"/>
        <end position="1452"/>
    </location>
</feature>
<dbReference type="FunFam" id="1.50.10.20:FF:000001">
    <property type="entry name" value="CD109 isoform 1"/>
    <property type="match status" value="1"/>
</dbReference>
<dbReference type="EMBL" id="JAROKS010000207">
    <property type="protein sequence ID" value="KAK1784398.1"/>
    <property type="molecule type" value="Genomic_DNA"/>
</dbReference>
<gene>
    <name evidence="13" type="ORF">P4O66_013948</name>
</gene>
<dbReference type="Proteomes" id="UP001239994">
    <property type="component" value="Unassembled WGS sequence"/>
</dbReference>
<dbReference type="CDD" id="cd02897">
    <property type="entry name" value="A2M_2"/>
    <property type="match status" value="1"/>
</dbReference>
<dbReference type="GO" id="GO:0005615">
    <property type="term" value="C:extracellular space"/>
    <property type="evidence" value="ECO:0007669"/>
    <property type="project" value="InterPro"/>
</dbReference>
<dbReference type="GO" id="GO:0004867">
    <property type="term" value="F:serine-type endopeptidase inhibitor activity"/>
    <property type="evidence" value="ECO:0007669"/>
    <property type="project" value="UniProtKB-KW"/>
</dbReference>
<dbReference type="InterPro" id="IPR036595">
    <property type="entry name" value="A-macroglobulin_rcpt-bd_sf"/>
</dbReference>
<dbReference type="SUPFAM" id="SSF81296">
    <property type="entry name" value="E set domains"/>
    <property type="match status" value="2"/>
</dbReference>
<evidence type="ECO:0000256" key="5">
    <source>
        <dbReference type="ARBA" id="ARBA00023157"/>
    </source>
</evidence>